<sequence>MPTQDPITLHLAADEFVLIETALQDHEDTLRHEAQMEQDLTKDEARSNNFLTEADQVSALRQKLNNATSS</sequence>
<keyword evidence="2" id="KW-1185">Reference proteome</keyword>
<dbReference type="Proteomes" id="UP000319746">
    <property type="component" value="Unassembled WGS sequence"/>
</dbReference>
<evidence type="ECO:0000313" key="2">
    <source>
        <dbReference type="Proteomes" id="UP000319746"/>
    </source>
</evidence>
<proteinExistence type="predicted"/>
<reference evidence="1 2" key="1">
    <citation type="submission" date="2019-06" db="EMBL/GenBank/DDBJ databases">
        <title>Sequencing the genomes of 1000 actinobacteria strains.</title>
        <authorList>
            <person name="Klenk H.-P."/>
        </authorList>
    </citation>
    <scope>NUCLEOTIDE SEQUENCE [LARGE SCALE GENOMIC DNA]</scope>
    <source>
        <strain evidence="1 2">DSM 24083</strain>
    </source>
</reference>
<organism evidence="1 2">
    <name type="scientific">Enteractinococcus coprophilus</name>
    <dbReference type="NCBI Taxonomy" id="1027633"/>
    <lineage>
        <taxon>Bacteria</taxon>
        <taxon>Bacillati</taxon>
        <taxon>Actinomycetota</taxon>
        <taxon>Actinomycetes</taxon>
        <taxon>Micrococcales</taxon>
        <taxon>Micrococcaceae</taxon>
    </lineage>
</organism>
<evidence type="ECO:0000313" key="1">
    <source>
        <dbReference type="EMBL" id="TQL65190.1"/>
    </source>
</evidence>
<accession>A0A542ZYA0</accession>
<gene>
    <name evidence="1" type="ORF">FB556_2707</name>
</gene>
<comment type="caution">
    <text evidence="1">The sequence shown here is derived from an EMBL/GenBank/DDBJ whole genome shotgun (WGS) entry which is preliminary data.</text>
</comment>
<dbReference type="AlphaFoldDB" id="A0A542ZYA0"/>
<protein>
    <submittedName>
        <fullName evidence="1">Uncharacterized protein</fullName>
    </submittedName>
</protein>
<name>A0A542ZYA0_9MICC</name>
<dbReference type="EMBL" id="VFOU01000006">
    <property type="protein sequence ID" value="TQL65190.1"/>
    <property type="molecule type" value="Genomic_DNA"/>
</dbReference>
<dbReference type="RefSeq" id="WP_141868547.1">
    <property type="nucleotide sequence ID" value="NZ_BAABAN010000003.1"/>
</dbReference>